<sequence length="493" mass="56926">MRTAGILMPITSLPSPYGVGTLGQCARDFIQFLHRAGQTYWQILPICPTGYGDSPYQSFSSYAGNPYMIDFDDLKKEGLLQEEEYASISWGDNLARVDYSLLYSHKFSILRIACSRISGVLSERFQTFCKEQNVWLNDYALYMSIKDYYDGQSWQEWPETLQKREKDSLEAIRQELTDEILFWKKVQFLFFYQWDKLKAYAEENNIKIIGDLPIYVSYDSADVWAHPEEFQLDENLCPIEVAGCPPDGFSADGQLWGNPLFNWDYMKETGYQWWVNRIAYQSKIYDVIRIDHFRGFDEYYAIPYGDSTAKNGYWKPGPGMDLFTTIENKLGKLPIIAEDLGFLTDSVKQLLASTGFPGMKVLEFAFDSRDTGSGYLPHCYPNNCVVYTGTHDNDTILGWFETAPEEFQNNAIRYLRLTKEEGYHIGMMRCAWASVADTAIMQMQDFLGLGVEGRMNTPSTPGGNWTWRCLPGDYNNELADWLYEETKIYDRLN</sequence>
<dbReference type="GO" id="GO:0004134">
    <property type="term" value="F:4-alpha-glucanotransferase activity"/>
    <property type="evidence" value="ECO:0007669"/>
    <property type="project" value="UniProtKB-EC"/>
</dbReference>
<dbReference type="PANTHER" id="PTHR32438">
    <property type="entry name" value="4-ALPHA-GLUCANOTRANSFERASE DPE1, CHLOROPLASTIC/AMYLOPLASTIC"/>
    <property type="match status" value="1"/>
</dbReference>
<dbReference type="GO" id="GO:0005975">
    <property type="term" value="P:carbohydrate metabolic process"/>
    <property type="evidence" value="ECO:0007669"/>
    <property type="project" value="InterPro"/>
</dbReference>
<dbReference type="NCBIfam" id="NF011080">
    <property type="entry name" value="PRK14508.1-3"/>
    <property type="match status" value="1"/>
</dbReference>
<dbReference type="Proteomes" id="UP000095390">
    <property type="component" value="Unassembled WGS sequence"/>
</dbReference>
<evidence type="ECO:0000256" key="7">
    <source>
        <dbReference type="ARBA" id="ARBA00023277"/>
    </source>
</evidence>
<dbReference type="EC" id="2.4.1.25" evidence="3 10"/>
<dbReference type="EMBL" id="CYYC01000032">
    <property type="protein sequence ID" value="CUN12179.1"/>
    <property type="molecule type" value="Genomic_DNA"/>
</dbReference>
<dbReference type="RefSeq" id="WP_022169455.1">
    <property type="nucleotide sequence ID" value="NZ_CAUDVV010000023.1"/>
</dbReference>
<dbReference type="Pfam" id="PF02446">
    <property type="entry name" value="Glyco_hydro_77"/>
    <property type="match status" value="1"/>
</dbReference>
<evidence type="ECO:0000256" key="5">
    <source>
        <dbReference type="ARBA" id="ARBA00022676"/>
    </source>
</evidence>
<keyword evidence="6 10" id="KW-0808">Transferase</keyword>
<keyword evidence="5 10" id="KW-0328">Glycosyltransferase</keyword>
<evidence type="ECO:0000256" key="1">
    <source>
        <dbReference type="ARBA" id="ARBA00000439"/>
    </source>
</evidence>
<dbReference type="OrthoDB" id="9811841at2"/>
<keyword evidence="7 10" id="KW-0119">Carbohydrate metabolism</keyword>
<gene>
    <name evidence="11" type="primary">malQ_2</name>
    <name evidence="11" type="ORF">ERS852578_02323</name>
</gene>
<dbReference type="AlphaFoldDB" id="A0A173UBJ6"/>
<organism evidence="11 12">
    <name type="scientific">Anaerobutyricum hallii</name>
    <dbReference type="NCBI Taxonomy" id="39488"/>
    <lineage>
        <taxon>Bacteria</taxon>
        <taxon>Bacillati</taxon>
        <taxon>Bacillota</taxon>
        <taxon>Clostridia</taxon>
        <taxon>Lachnospirales</taxon>
        <taxon>Lachnospiraceae</taxon>
        <taxon>Anaerobutyricum</taxon>
    </lineage>
</organism>
<protein>
    <recommendedName>
        <fullName evidence="4 10">4-alpha-glucanotransferase</fullName>
        <ecNumber evidence="3 10">2.4.1.25</ecNumber>
    </recommendedName>
    <alternativeName>
        <fullName evidence="8 10">Amylomaltase</fullName>
    </alternativeName>
    <alternativeName>
        <fullName evidence="9 10">Disproportionating enzyme</fullName>
    </alternativeName>
</protein>
<evidence type="ECO:0000256" key="6">
    <source>
        <dbReference type="ARBA" id="ARBA00022679"/>
    </source>
</evidence>
<dbReference type="InterPro" id="IPR017853">
    <property type="entry name" value="GH"/>
</dbReference>
<dbReference type="Gene3D" id="3.20.20.80">
    <property type="entry name" value="Glycosidases"/>
    <property type="match status" value="1"/>
</dbReference>
<evidence type="ECO:0000256" key="3">
    <source>
        <dbReference type="ARBA" id="ARBA00012560"/>
    </source>
</evidence>
<dbReference type="InterPro" id="IPR003385">
    <property type="entry name" value="Glyco_hydro_77"/>
</dbReference>
<comment type="similarity">
    <text evidence="2 10">Belongs to the disproportionating enzyme family.</text>
</comment>
<comment type="catalytic activity">
    <reaction evidence="1 10">
        <text>Transfers a segment of a (1-&gt;4)-alpha-D-glucan to a new position in an acceptor, which may be glucose or a (1-&gt;4)-alpha-D-glucan.</text>
        <dbReference type="EC" id="2.4.1.25"/>
    </reaction>
</comment>
<evidence type="ECO:0000256" key="8">
    <source>
        <dbReference type="ARBA" id="ARBA00031423"/>
    </source>
</evidence>
<dbReference type="PANTHER" id="PTHR32438:SF5">
    <property type="entry name" value="4-ALPHA-GLUCANOTRANSFERASE DPE1, CHLOROPLASTIC_AMYLOPLASTIC"/>
    <property type="match status" value="1"/>
</dbReference>
<evidence type="ECO:0000256" key="4">
    <source>
        <dbReference type="ARBA" id="ARBA00020295"/>
    </source>
</evidence>
<proteinExistence type="inferred from homology"/>
<dbReference type="NCBIfam" id="TIGR00217">
    <property type="entry name" value="malQ"/>
    <property type="match status" value="1"/>
</dbReference>
<evidence type="ECO:0000313" key="11">
    <source>
        <dbReference type="EMBL" id="CUN12179.1"/>
    </source>
</evidence>
<name>A0A173UBJ6_9FIRM</name>
<evidence type="ECO:0000256" key="9">
    <source>
        <dbReference type="ARBA" id="ARBA00031501"/>
    </source>
</evidence>
<evidence type="ECO:0000256" key="2">
    <source>
        <dbReference type="ARBA" id="ARBA00005684"/>
    </source>
</evidence>
<reference evidence="11 12" key="1">
    <citation type="submission" date="2015-09" db="EMBL/GenBank/DDBJ databases">
        <authorList>
            <consortium name="Pathogen Informatics"/>
        </authorList>
    </citation>
    <scope>NUCLEOTIDE SEQUENCE [LARGE SCALE GENOMIC DNA]</scope>
    <source>
        <strain evidence="11 12">2789STDY5834966</strain>
    </source>
</reference>
<accession>A0A173UBJ6</accession>
<evidence type="ECO:0000256" key="10">
    <source>
        <dbReference type="RuleBase" id="RU361207"/>
    </source>
</evidence>
<dbReference type="SUPFAM" id="SSF51445">
    <property type="entry name" value="(Trans)glycosidases"/>
    <property type="match status" value="1"/>
</dbReference>
<evidence type="ECO:0000313" key="12">
    <source>
        <dbReference type="Proteomes" id="UP000095390"/>
    </source>
</evidence>